<feature type="transmembrane region" description="Helical" evidence="3">
    <location>
        <begin position="10"/>
        <end position="27"/>
    </location>
</feature>
<dbReference type="Proteomes" id="UP000232060">
    <property type="component" value="Unassembled WGS sequence"/>
</dbReference>
<evidence type="ECO:0000256" key="3">
    <source>
        <dbReference type="SAM" id="Phobius"/>
    </source>
</evidence>
<evidence type="ECO:0000259" key="4">
    <source>
        <dbReference type="Pfam" id="PF25917"/>
    </source>
</evidence>
<evidence type="ECO:0000313" key="5">
    <source>
        <dbReference type="EMBL" id="PJC95215.1"/>
    </source>
</evidence>
<dbReference type="Gene3D" id="2.40.30.170">
    <property type="match status" value="1"/>
</dbReference>
<protein>
    <submittedName>
        <fullName evidence="5">Hemolysin D</fullName>
    </submittedName>
</protein>
<keyword evidence="2" id="KW-0175">Coiled coil</keyword>
<keyword evidence="3" id="KW-1133">Transmembrane helix</keyword>
<organism evidence="5 6">
    <name type="scientific">Aeromonas lusitana</name>
    <dbReference type="NCBI Taxonomy" id="931529"/>
    <lineage>
        <taxon>Bacteria</taxon>
        <taxon>Pseudomonadati</taxon>
        <taxon>Pseudomonadota</taxon>
        <taxon>Gammaproteobacteria</taxon>
        <taxon>Aeromonadales</taxon>
        <taxon>Aeromonadaceae</taxon>
        <taxon>Aeromonas</taxon>
    </lineage>
</organism>
<dbReference type="PANTHER" id="PTHR30367">
    <property type="entry name" value="P-HYDROXYBENZOIC ACID EFFLUX PUMP SUBUNIT AAEA-RELATED"/>
    <property type="match status" value="1"/>
</dbReference>
<name>A0A2M8HF78_9GAMM</name>
<evidence type="ECO:0000256" key="1">
    <source>
        <dbReference type="ARBA" id="ARBA00009477"/>
    </source>
</evidence>
<evidence type="ECO:0000256" key="2">
    <source>
        <dbReference type="SAM" id="Coils"/>
    </source>
</evidence>
<feature type="coiled-coil region" evidence="2">
    <location>
        <begin position="84"/>
        <end position="111"/>
    </location>
</feature>
<dbReference type="InterPro" id="IPR058625">
    <property type="entry name" value="MdtA-like_BSH"/>
</dbReference>
<dbReference type="Gene3D" id="2.40.50.100">
    <property type="match status" value="1"/>
</dbReference>
<dbReference type="SUPFAM" id="SSF111369">
    <property type="entry name" value="HlyD-like secretion proteins"/>
    <property type="match status" value="3"/>
</dbReference>
<accession>A0A2M8HF78</accession>
<gene>
    <name evidence="5" type="ORF">CUC44_00565</name>
</gene>
<evidence type="ECO:0000313" key="6">
    <source>
        <dbReference type="Proteomes" id="UP000232060"/>
    </source>
</evidence>
<dbReference type="InterPro" id="IPR050393">
    <property type="entry name" value="MFP_Efflux_Pump"/>
</dbReference>
<dbReference type="Pfam" id="PF25917">
    <property type="entry name" value="BSH_RND"/>
    <property type="match status" value="1"/>
</dbReference>
<keyword evidence="3" id="KW-0812">Transmembrane</keyword>
<dbReference type="Gene3D" id="1.10.287.470">
    <property type="entry name" value="Helix hairpin bin"/>
    <property type="match status" value="1"/>
</dbReference>
<dbReference type="EMBL" id="PGCP01000001">
    <property type="protein sequence ID" value="PJC95215.1"/>
    <property type="molecule type" value="Genomic_DNA"/>
</dbReference>
<keyword evidence="6" id="KW-1185">Reference proteome</keyword>
<sequence>MTPDQQFKRWIKWASACFVLVFGYFLIADIKMPLTPQAMATRVVTKMAPQVSGKVVEVSVTNNQHVKQGDLLFTLDPVPFQLAVEQARLALDQAEQQNHQLDATLSAVSAEYSSLQTQTAQKQREAARIDALYRRNMVSEQQKDDADSAARTAQANLLASQARMEQAKVNRGLSGDDNLLLRQARNRLAQAELNLTYSQVHASQDGIITNLQLKPGSVATAGSPLLALVSEQVDVIADFREKSLRHISAGSRALIAFDGEPGRLYPARVSSLDAGVSAGQFDANGLLANPVESDRWVRDAQRLRLHLALEQLPAHLPAGARATVQLLPDNALSALFARGQIHLLSLLHYIY</sequence>
<keyword evidence="3" id="KW-0472">Membrane</keyword>
<comment type="caution">
    <text evidence="5">The sequence shown here is derived from an EMBL/GenBank/DDBJ whole genome shotgun (WGS) entry which is preliminary data.</text>
</comment>
<feature type="domain" description="Multidrug resistance protein MdtA-like barrel-sandwich hybrid" evidence="4">
    <location>
        <begin position="46"/>
        <end position="229"/>
    </location>
</feature>
<dbReference type="OrthoDB" id="8958519at2"/>
<dbReference type="PANTHER" id="PTHR30367:SF6">
    <property type="entry name" value="SECRETION PROTEIN-RELATED"/>
    <property type="match status" value="1"/>
</dbReference>
<comment type="similarity">
    <text evidence="1">Belongs to the membrane fusion protein (MFP) (TC 8.A.1) family.</text>
</comment>
<dbReference type="RefSeq" id="WP_100858061.1">
    <property type="nucleotide sequence ID" value="NZ_PGCP01000001.1"/>
</dbReference>
<dbReference type="AlphaFoldDB" id="A0A2M8HF78"/>
<reference evidence="5 6" key="1">
    <citation type="submission" date="2017-11" db="EMBL/GenBank/DDBJ databases">
        <title>Draft genome sequence of environmental isolate Aeromonas lusitania sp. nov. MDC 2473.</title>
        <authorList>
            <person name="Colston S.M."/>
            <person name="Navarro A."/>
            <person name="Martinez-Murcia A.J."/>
            <person name="Graf J."/>
        </authorList>
    </citation>
    <scope>NUCLEOTIDE SEQUENCE [LARGE SCALE GENOMIC DNA]</scope>
    <source>
        <strain evidence="5 6">MDC 2473</strain>
    </source>
</reference>
<proteinExistence type="inferred from homology"/>